<evidence type="ECO:0000313" key="2">
    <source>
        <dbReference type="Proteomes" id="UP001151760"/>
    </source>
</evidence>
<gene>
    <name evidence="1" type="ORF">Tco_1121292</name>
</gene>
<proteinExistence type="predicted"/>
<dbReference type="Proteomes" id="UP001151760">
    <property type="component" value="Unassembled WGS sequence"/>
</dbReference>
<keyword evidence="2" id="KW-1185">Reference proteome</keyword>
<dbReference type="EMBL" id="BQNB010021291">
    <property type="protein sequence ID" value="GJU04862.1"/>
    <property type="molecule type" value="Genomic_DNA"/>
</dbReference>
<organism evidence="1 2">
    <name type="scientific">Tanacetum coccineum</name>
    <dbReference type="NCBI Taxonomy" id="301880"/>
    <lineage>
        <taxon>Eukaryota</taxon>
        <taxon>Viridiplantae</taxon>
        <taxon>Streptophyta</taxon>
        <taxon>Embryophyta</taxon>
        <taxon>Tracheophyta</taxon>
        <taxon>Spermatophyta</taxon>
        <taxon>Magnoliopsida</taxon>
        <taxon>eudicotyledons</taxon>
        <taxon>Gunneridae</taxon>
        <taxon>Pentapetalae</taxon>
        <taxon>asterids</taxon>
        <taxon>campanulids</taxon>
        <taxon>Asterales</taxon>
        <taxon>Asteraceae</taxon>
        <taxon>Asteroideae</taxon>
        <taxon>Anthemideae</taxon>
        <taxon>Anthemidinae</taxon>
        <taxon>Tanacetum</taxon>
    </lineage>
</organism>
<name>A0ABQ5IZH6_9ASTR</name>
<evidence type="ECO:0000313" key="1">
    <source>
        <dbReference type="EMBL" id="GJU04862.1"/>
    </source>
</evidence>
<reference evidence="1" key="2">
    <citation type="submission" date="2022-01" db="EMBL/GenBank/DDBJ databases">
        <authorList>
            <person name="Yamashiro T."/>
            <person name="Shiraishi A."/>
            <person name="Satake H."/>
            <person name="Nakayama K."/>
        </authorList>
    </citation>
    <scope>NUCLEOTIDE SEQUENCE</scope>
</reference>
<reference evidence="1" key="1">
    <citation type="journal article" date="2022" name="Int. J. Mol. Sci.">
        <title>Draft Genome of Tanacetum Coccineum: Genomic Comparison of Closely Related Tanacetum-Family Plants.</title>
        <authorList>
            <person name="Yamashiro T."/>
            <person name="Shiraishi A."/>
            <person name="Nakayama K."/>
            <person name="Satake H."/>
        </authorList>
    </citation>
    <scope>NUCLEOTIDE SEQUENCE</scope>
</reference>
<accession>A0ABQ5IZH6</accession>
<protein>
    <submittedName>
        <fullName evidence="1">Uncharacterized protein</fullName>
    </submittedName>
</protein>
<comment type="caution">
    <text evidence="1">The sequence shown here is derived from an EMBL/GenBank/DDBJ whole genome shotgun (WGS) entry which is preliminary data.</text>
</comment>
<sequence length="100" mass="11166">MSMASPSDAEIVRSKVVEIVLSKKFGGLTPLIIALPNLKTFCFDYEENSSGSTTTRFDYSLPNYEAFYLNNDHIEEKSSGSTTTQSDISLSQYDSFIFDL</sequence>